<evidence type="ECO:0000313" key="2">
    <source>
        <dbReference type="EMBL" id="KAJ7653742.1"/>
    </source>
</evidence>
<keyword evidence="3" id="KW-1185">Reference proteome</keyword>
<gene>
    <name evidence="2" type="ORF">B0H17DRAFT_1147004</name>
</gene>
<dbReference type="EMBL" id="JARKIE010000332">
    <property type="protein sequence ID" value="KAJ7653742.1"/>
    <property type="molecule type" value="Genomic_DNA"/>
</dbReference>
<dbReference type="Proteomes" id="UP001221757">
    <property type="component" value="Unassembled WGS sequence"/>
</dbReference>
<sequence length="134" mass="15028">MRKFCWCSLLCLVGALSRWGQETLGPTKIGMQSGSNSLTCSKQEIPKCADNQYTKGSLEDLTTPQLMLRCPPTCKQNLDQGLIAAFLPRSKPPYWDATLRRKLRSGCHRPDFNLMQSISIMLKFLLADEEDAAT</sequence>
<feature type="signal peptide" evidence="1">
    <location>
        <begin position="1"/>
        <end position="20"/>
    </location>
</feature>
<evidence type="ECO:0000256" key="1">
    <source>
        <dbReference type="SAM" id="SignalP"/>
    </source>
</evidence>
<proteinExistence type="predicted"/>
<feature type="chain" id="PRO_5042069598" evidence="1">
    <location>
        <begin position="21"/>
        <end position="134"/>
    </location>
</feature>
<protein>
    <submittedName>
        <fullName evidence="2">Uncharacterized protein</fullName>
    </submittedName>
</protein>
<accession>A0AAD7CMN2</accession>
<dbReference type="AlphaFoldDB" id="A0AAD7CMN2"/>
<organism evidence="2 3">
    <name type="scientific">Mycena rosella</name>
    <name type="common">Pink bonnet</name>
    <name type="synonym">Agaricus rosellus</name>
    <dbReference type="NCBI Taxonomy" id="1033263"/>
    <lineage>
        <taxon>Eukaryota</taxon>
        <taxon>Fungi</taxon>
        <taxon>Dikarya</taxon>
        <taxon>Basidiomycota</taxon>
        <taxon>Agaricomycotina</taxon>
        <taxon>Agaricomycetes</taxon>
        <taxon>Agaricomycetidae</taxon>
        <taxon>Agaricales</taxon>
        <taxon>Marasmiineae</taxon>
        <taxon>Mycenaceae</taxon>
        <taxon>Mycena</taxon>
    </lineage>
</organism>
<name>A0AAD7CMN2_MYCRO</name>
<reference evidence="2" key="1">
    <citation type="submission" date="2023-03" db="EMBL/GenBank/DDBJ databases">
        <title>Massive genome expansion in bonnet fungi (Mycena s.s.) driven by repeated elements and novel gene families across ecological guilds.</title>
        <authorList>
            <consortium name="Lawrence Berkeley National Laboratory"/>
            <person name="Harder C.B."/>
            <person name="Miyauchi S."/>
            <person name="Viragh M."/>
            <person name="Kuo A."/>
            <person name="Thoen E."/>
            <person name="Andreopoulos B."/>
            <person name="Lu D."/>
            <person name="Skrede I."/>
            <person name="Drula E."/>
            <person name="Henrissat B."/>
            <person name="Morin E."/>
            <person name="Kohler A."/>
            <person name="Barry K."/>
            <person name="LaButti K."/>
            <person name="Morin E."/>
            <person name="Salamov A."/>
            <person name="Lipzen A."/>
            <person name="Mereny Z."/>
            <person name="Hegedus B."/>
            <person name="Baldrian P."/>
            <person name="Stursova M."/>
            <person name="Weitz H."/>
            <person name="Taylor A."/>
            <person name="Grigoriev I.V."/>
            <person name="Nagy L.G."/>
            <person name="Martin F."/>
            <person name="Kauserud H."/>
        </authorList>
    </citation>
    <scope>NUCLEOTIDE SEQUENCE</scope>
    <source>
        <strain evidence="2">CBHHK067</strain>
    </source>
</reference>
<comment type="caution">
    <text evidence="2">The sequence shown here is derived from an EMBL/GenBank/DDBJ whole genome shotgun (WGS) entry which is preliminary data.</text>
</comment>
<keyword evidence="1" id="KW-0732">Signal</keyword>
<evidence type="ECO:0000313" key="3">
    <source>
        <dbReference type="Proteomes" id="UP001221757"/>
    </source>
</evidence>